<dbReference type="InterPro" id="IPR005835">
    <property type="entry name" value="NTP_transferase_dom"/>
</dbReference>
<dbReference type="Proteomes" id="UP000185598">
    <property type="component" value="Unassembled WGS sequence"/>
</dbReference>
<dbReference type="OrthoDB" id="9788272at2"/>
<dbReference type="CDD" id="cd04183">
    <property type="entry name" value="GT2_BcE_like"/>
    <property type="match status" value="2"/>
</dbReference>
<feature type="domain" description="Nucleotidyl transferase" evidence="3">
    <location>
        <begin position="22"/>
        <end position="183"/>
    </location>
</feature>
<evidence type="ECO:0000259" key="3">
    <source>
        <dbReference type="Pfam" id="PF00483"/>
    </source>
</evidence>
<accession>A0A1Q9A0S8</accession>
<dbReference type="InterPro" id="IPR029044">
    <property type="entry name" value="Nucleotide-diphossugar_trans"/>
</dbReference>
<dbReference type="PANTHER" id="PTHR43584:SF8">
    <property type="entry name" value="N-ACETYLMURAMATE ALPHA-1-PHOSPHATE URIDYLYLTRANSFERASE"/>
    <property type="match status" value="1"/>
</dbReference>
<dbReference type="SUPFAM" id="SSF53448">
    <property type="entry name" value="Nucleotide-diphospho-sugar transferases"/>
    <property type="match status" value="2"/>
</dbReference>
<dbReference type="Gene3D" id="3.90.550.10">
    <property type="entry name" value="Spore Coat Polysaccharide Biosynthesis Protein SpsA, Chain A"/>
    <property type="match status" value="2"/>
</dbReference>
<reference evidence="4 7" key="2">
    <citation type="submission" date="2020-08" db="EMBL/GenBank/DDBJ databases">
        <title>Genomic Encyclopedia of Type Strains, Phase IV (KMG-IV): sequencing the most valuable type-strain genomes for metagenomic binning, comparative biology and taxonomic classification.</title>
        <authorList>
            <person name="Goeker M."/>
        </authorList>
    </citation>
    <scope>NUCLEOTIDE SEQUENCE [LARGE SCALE GENOMIC DNA]</scope>
    <source>
        <strain evidence="4 7">DSM 100021</strain>
    </source>
</reference>
<reference evidence="5 6" key="1">
    <citation type="submission" date="2016-09" db="EMBL/GenBank/DDBJ databases">
        <title>Rhizobium oryziradicis sp. nov., isolated from the root of rice.</title>
        <authorList>
            <person name="Zhao J."/>
            <person name="Zhang X."/>
        </authorList>
    </citation>
    <scope>NUCLEOTIDE SEQUENCE [LARGE SCALE GENOMIC DNA]</scope>
    <source>
        <strain evidence="5 6">14971</strain>
    </source>
</reference>
<dbReference type="RefSeq" id="WP_075616218.1">
    <property type="nucleotide sequence ID" value="NZ_JACIED010000002.1"/>
</dbReference>
<dbReference type="EMBL" id="JACIED010000002">
    <property type="protein sequence ID" value="MBB4007824.1"/>
    <property type="molecule type" value="Genomic_DNA"/>
</dbReference>
<keyword evidence="1 5" id="KW-0808">Transferase</keyword>
<keyword evidence="6" id="KW-1185">Reference proteome</keyword>
<evidence type="ECO:0000256" key="1">
    <source>
        <dbReference type="ARBA" id="ARBA00022679"/>
    </source>
</evidence>
<protein>
    <submittedName>
        <fullName evidence="4">NDP-sugar pyrophosphorylase family protein</fullName>
    </submittedName>
    <submittedName>
        <fullName evidence="5">Nucleotidyl transferase</fullName>
    </submittedName>
</protein>
<keyword evidence="2" id="KW-0548">Nucleotidyltransferase</keyword>
<organism evidence="5 6">
    <name type="scientific">Allorhizobium taibaishanense</name>
    <dbReference type="NCBI Taxonomy" id="887144"/>
    <lineage>
        <taxon>Bacteria</taxon>
        <taxon>Pseudomonadati</taxon>
        <taxon>Pseudomonadota</taxon>
        <taxon>Alphaproteobacteria</taxon>
        <taxon>Hyphomicrobiales</taxon>
        <taxon>Rhizobiaceae</taxon>
        <taxon>Rhizobium/Agrobacterium group</taxon>
        <taxon>Allorhizobium</taxon>
    </lineage>
</organism>
<feature type="domain" description="Nucleotidyl transferase" evidence="3">
    <location>
        <begin position="257"/>
        <end position="425"/>
    </location>
</feature>
<sequence length="499" mass="55827">MQILIPIAATSPFFDQAEFYFPKPLVDLGGKTMIEHSINALRSEFGDAKFVFLVRQEDIDRFSIDTVLQLRAGEDVTVIPVSSETDGALCTCLLAVDHLDLEEPILIANGDQVITSPIADLFEEVKSKGAVAGVVTFPSVHPRWSYVRLDDEGFVSQSAEKRVISENAIAGLYYYETAQLFIESAMSSIRCEDRHDGKYFISSTLNQIIIGGGSVSNFSIPAKHYHSFYTPEKYKEYVEKFYGRSGEKQEVVLVVPGAGEGSRFAKEGWLKPKPFIDVDGKPMIERVLENVRPRNSKVVTLLRAEHIEKNTSIVDRIGRIASVQSVEKLTEGTLCTVMLARKHFNDSDMVIVANSDQLIDFSVDDFVDDCINRDLDGSILVFKDAELNPKWSFAKINNQGLVEEVAEKKAISEYATVGVYLFRRADALVKATIDMIANNDRINNEFYTCPAYNYMIDEGARIGIYEVEREAMHGLGTPEDMRAFFALKGMPNSKDEPLQ</sequence>
<comment type="caution">
    <text evidence="5">The sequence shown here is derived from an EMBL/GenBank/DDBJ whole genome shotgun (WGS) entry which is preliminary data.</text>
</comment>
<evidence type="ECO:0000256" key="2">
    <source>
        <dbReference type="ARBA" id="ARBA00022695"/>
    </source>
</evidence>
<evidence type="ECO:0000313" key="4">
    <source>
        <dbReference type="EMBL" id="MBB4007824.1"/>
    </source>
</evidence>
<dbReference type="GO" id="GO:0016779">
    <property type="term" value="F:nucleotidyltransferase activity"/>
    <property type="evidence" value="ECO:0007669"/>
    <property type="project" value="UniProtKB-KW"/>
</dbReference>
<evidence type="ECO:0000313" key="6">
    <source>
        <dbReference type="Proteomes" id="UP000185598"/>
    </source>
</evidence>
<dbReference type="AlphaFoldDB" id="A0A1Q9A0S8"/>
<dbReference type="PANTHER" id="PTHR43584">
    <property type="entry name" value="NUCLEOTIDYL TRANSFERASE"/>
    <property type="match status" value="1"/>
</dbReference>
<dbReference type="InterPro" id="IPR050065">
    <property type="entry name" value="GlmU-like"/>
</dbReference>
<dbReference type="Proteomes" id="UP000544107">
    <property type="component" value="Unassembled WGS sequence"/>
</dbReference>
<dbReference type="Pfam" id="PF00483">
    <property type="entry name" value="NTP_transferase"/>
    <property type="match status" value="2"/>
</dbReference>
<gene>
    <name evidence="5" type="ORF">BJF91_08420</name>
    <name evidence="4" type="ORF">GGQ71_002087</name>
</gene>
<proteinExistence type="predicted"/>
<evidence type="ECO:0000313" key="5">
    <source>
        <dbReference type="EMBL" id="OLP48165.1"/>
    </source>
</evidence>
<dbReference type="EMBL" id="MKIN01000024">
    <property type="protein sequence ID" value="OLP48165.1"/>
    <property type="molecule type" value="Genomic_DNA"/>
</dbReference>
<name>A0A1Q9A0S8_9HYPH</name>
<evidence type="ECO:0000313" key="7">
    <source>
        <dbReference type="Proteomes" id="UP000544107"/>
    </source>
</evidence>
<dbReference type="STRING" id="887144.BJF91_08420"/>